<dbReference type="GO" id="GO:0004719">
    <property type="term" value="F:protein-L-isoaspartate (D-aspartate) O-methyltransferase activity"/>
    <property type="evidence" value="ECO:0007669"/>
    <property type="project" value="UniProtKB-UniRule"/>
</dbReference>
<organism evidence="10 11">
    <name type="scientific">Rosistilla oblonga</name>
    <dbReference type="NCBI Taxonomy" id="2527990"/>
    <lineage>
        <taxon>Bacteria</taxon>
        <taxon>Pseudomonadati</taxon>
        <taxon>Planctomycetota</taxon>
        <taxon>Planctomycetia</taxon>
        <taxon>Pirellulales</taxon>
        <taxon>Pirellulaceae</taxon>
        <taxon>Rosistilla</taxon>
    </lineage>
</organism>
<evidence type="ECO:0000256" key="4">
    <source>
        <dbReference type="ARBA" id="ARBA00022603"/>
    </source>
</evidence>
<keyword evidence="6 7" id="KW-0949">S-adenosyl-L-methionine</keyword>
<dbReference type="SUPFAM" id="SSF53335">
    <property type="entry name" value="S-adenosyl-L-methionine-dependent methyltransferases"/>
    <property type="match status" value="1"/>
</dbReference>
<protein>
    <recommendedName>
        <fullName evidence="7">Protein-L-isoaspartate O-methyltransferase</fullName>
        <ecNumber evidence="7">2.1.1.77</ecNumber>
    </recommendedName>
    <alternativeName>
        <fullName evidence="7">L-isoaspartyl protein carboxyl methyltransferase</fullName>
    </alternativeName>
    <alternativeName>
        <fullName evidence="7">Protein L-isoaspartyl methyltransferase</fullName>
    </alternativeName>
    <alternativeName>
        <fullName evidence="7">Protein-beta-aspartate methyltransferase</fullName>
        <shortName evidence="7">PIMT</shortName>
    </alternativeName>
</protein>
<keyword evidence="4 7" id="KW-0489">Methyltransferase</keyword>
<keyword evidence="5 7" id="KW-0808">Transferase</keyword>
<dbReference type="Proteomes" id="UP000316770">
    <property type="component" value="Chromosome"/>
</dbReference>
<dbReference type="HAMAP" id="MF_00090">
    <property type="entry name" value="PIMT"/>
    <property type="match status" value="1"/>
</dbReference>
<accession>A0A518IM47</accession>
<dbReference type="Pfam" id="PF01135">
    <property type="entry name" value="PCMT"/>
    <property type="match status" value="1"/>
</dbReference>
<dbReference type="Gene3D" id="2.60.120.260">
    <property type="entry name" value="Galactose-binding domain-like"/>
    <property type="match status" value="1"/>
</dbReference>
<proteinExistence type="inferred from homology"/>
<feature type="chain" id="PRO_5021823968" description="Protein-L-isoaspartate O-methyltransferase" evidence="9">
    <location>
        <begin position="22"/>
        <end position="399"/>
    </location>
</feature>
<keyword evidence="3 7" id="KW-0963">Cytoplasm</keyword>
<dbReference type="PANTHER" id="PTHR11579:SF0">
    <property type="entry name" value="PROTEIN-L-ISOASPARTATE(D-ASPARTATE) O-METHYLTRANSFERASE"/>
    <property type="match status" value="1"/>
</dbReference>
<sequence length="399" mass="44145" precursor="true">MSLRPALLLSLVATVAPAVNAEDPYEAARKKLVRDRVAPAGVTDPAVLRSIETTPRHQFIPRKLWDQAYYDMALPIGDAQTISSPFIVAHMTEVLQCEPDDVVLEIGTGSGYQAAVLSPLVKHVYTIEIVEPLGIKAAATLKRLGYENVSAKVGDGFLGWPEAAPFDKIIVTCSPESVPQPLVDQLKEGGRMVIPVGERYQQTLYLMEKKDGKIVRQSLRPTLFVPMTGTAEDGRLKQPDPENPELVNSSFDLPSDDPEQVPGWYYGRQFNLMPDPTSGGNFVRFENETLGRDSHLLQGLALDGRAIARVRLSGNVRTQDVDSGGRPDRQPLLAVSFYDDKRRELGTFWIGPFPKEQDWTQHQRSFRVPPTTREAIVRIGLFGATGIADFDSVTLTPER</sequence>
<feature type="signal peptide" evidence="9">
    <location>
        <begin position="1"/>
        <end position="21"/>
    </location>
</feature>
<dbReference type="RefSeq" id="WP_145281618.1">
    <property type="nucleotide sequence ID" value="NZ_CP036318.1"/>
</dbReference>
<dbReference type="AlphaFoldDB" id="A0A518IM47"/>
<feature type="region of interest" description="Disordered" evidence="8">
    <location>
        <begin position="230"/>
        <end position="254"/>
    </location>
</feature>
<dbReference type="InterPro" id="IPR000682">
    <property type="entry name" value="PCMT"/>
</dbReference>
<evidence type="ECO:0000256" key="5">
    <source>
        <dbReference type="ARBA" id="ARBA00022679"/>
    </source>
</evidence>
<dbReference type="GO" id="GO:0032259">
    <property type="term" value="P:methylation"/>
    <property type="evidence" value="ECO:0007669"/>
    <property type="project" value="UniProtKB-KW"/>
</dbReference>
<dbReference type="EC" id="2.1.1.77" evidence="7"/>
<evidence type="ECO:0000256" key="9">
    <source>
        <dbReference type="SAM" id="SignalP"/>
    </source>
</evidence>
<dbReference type="GO" id="GO:0030091">
    <property type="term" value="P:protein repair"/>
    <property type="evidence" value="ECO:0007669"/>
    <property type="project" value="UniProtKB-UniRule"/>
</dbReference>
<evidence type="ECO:0000256" key="6">
    <source>
        <dbReference type="ARBA" id="ARBA00022691"/>
    </source>
</evidence>
<dbReference type="GO" id="GO:0005737">
    <property type="term" value="C:cytoplasm"/>
    <property type="evidence" value="ECO:0007669"/>
    <property type="project" value="UniProtKB-SubCell"/>
</dbReference>
<comment type="function">
    <text evidence="7">Catalyzes the methyl esterification of L-isoaspartyl residues in peptides and proteins that result from spontaneous decomposition of normal L-aspartyl and L-asparaginyl residues. It plays a role in the repair and/or degradation of damaged proteins.</text>
</comment>
<evidence type="ECO:0000313" key="11">
    <source>
        <dbReference type="Proteomes" id="UP000316770"/>
    </source>
</evidence>
<dbReference type="PROSITE" id="PS01279">
    <property type="entry name" value="PCMT"/>
    <property type="match status" value="1"/>
</dbReference>
<dbReference type="PANTHER" id="PTHR11579">
    <property type="entry name" value="PROTEIN-L-ISOASPARTATE O-METHYLTRANSFERASE"/>
    <property type="match status" value="1"/>
</dbReference>
<dbReference type="InterPro" id="IPR029063">
    <property type="entry name" value="SAM-dependent_MTases_sf"/>
</dbReference>
<comment type="subcellular location">
    <subcellularLocation>
        <location evidence="1 7">Cytoplasm</location>
    </subcellularLocation>
</comment>
<evidence type="ECO:0000256" key="7">
    <source>
        <dbReference type="HAMAP-Rule" id="MF_00090"/>
    </source>
</evidence>
<dbReference type="Gene3D" id="3.40.50.150">
    <property type="entry name" value="Vaccinia Virus protein VP39"/>
    <property type="match status" value="1"/>
</dbReference>
<comment type="catalytic activity">
    <reaction evidence="7">
        <text>[protein]-L-isoaspartate + S-adenosyl-L-methionine = [protein]-L-isoaspartate alpha-methyl ester + S-adenosyl-L-homocysteine</text>
        <dbReference type="Rhea" id="RHEA:12705"/>
        <dbReference type="Rhea" id="RHEA-COMP:12143"/>
        <dbReference type="Rhea" id="RHEA-COMP:12144"/>
        <dbReference type="ChEBI" id="CHEBI:57856"/>
        <dbReference type="ChEBI" id="CHEBI:59789"/>
        <dbReference type="ChEBI" id="CHEBI:90596"/>
        <dbReference type="ChEBI" id="CHEBI:90598"/>
        <dbReference type="EC" id="2.1.1.77"/>
    </reaction>
</comment>
<name>A0A518IM47_9BACT</name>
<evidence type="ECO:0000256" key="8">
    <source>
        <dbReference type="SAM" id="MobiDB-lite"/>
    </source>
</evidence>
<dbReference type="CDD" id="cd02440">
    <property type="entry name" value="AdoMet_MTases"/>
    <property type="match status" value="1"/>
</dbReference>
<evidence type="ECO:0000313" key="10">
    <source>
        <dbReference type="EMBL" id="QDV54143.1"/>
    </source>
</evidence>
<feature type="active site" evidence="7">
    <location>
        <position position="83"/>
    </location>
</feature>
<keyword evidence="9" id="KW-0732">Signal</keyword>
<comment type="similarity">
    <text evidence="2 7">Belongs to the methyltransferase superfamily. L-isoaspartyl/D-aspartyl protein methyltransferase family.</text>
</comment>
<dbReference type="FunFam" id="3.40.50.150:FF:000010">
    <property type="entry name" value="Protein-L-isoaspartate O-methyltransferase"/>
    <property type="match status" value="1"/>
</dbReference>
<evidence type="ECO:0000256" key="2">
    <source>
        <dbReference type="ARBA" id="ARBA00005369"/>
    </source>
</evidence>
<dbReference type="NCBIfam" id="TIGR00080">
    <property type="entry name" value="pimt"/>
    <property type="match status" value="1"/>
</dbReference>
<evidence type="ECO:0000256" key="1">
    <source>
        <dbReference type="ARBA" id="ARBA00004496"/>
    </source>
</evidence>
<evidence type="ECO:0000256" key="3">
    <source>
        <dbReference type="ARBA" id="ARBA00022490"/>
    </source>
</evidence>
<gene>
    <name evidence="7 10" type="primary">pcm</name>
    <name evidence="10" type="ORF">Mal33_00890</name>
</gene>
<dbReference type="EMBL" id="CP036318">
    <property type="protein sequence ID" value="QDV54143.1"/>
    <property type="molecule type" value="Genomic_DNA"/>
</dbReference>
<reference evidence="10 11" key="1">
    <citation type="submission" date="2019-02" db="EMBL/GenBank/DDBJ databases">
        <title>Deep-cultivation of Planctomycetes and their phenomic and genomic characterization uncovers novel biology.</title>
        <authorList>
            <person name="Wiegand S."/>
            <person name="Jogler M."/>
            <person name="Boedeker C."/>
            <person name="Pinto D."/>
            <person name="Vollmers J."/>
            <person name="Rivas-Marin E."/>
            <person name="Kohn T."/>
            <person name="Peeters S.H."/>
            <person name="Heuer A."/>
            <person name="Rast P."/>
            <person name="Oberbeckmann S."/>
            <person name="Bunk B."/>
            <person name="Jeske O."/>
            <person name="Meyerdierks A."/>
            <person name="Storesund J.E."/>
            <person name="Kallscheuer N."/>
            <person name="Luecker S."/>
            <person name="Lage O.M."/>
            <person name="Pohl T."/>
            <person name="Merkel B.J."/>
            <person name="Hornburger P."/>
            <person name="Mueller R.-W."/>
            <person name="Bruemmer F."/>
            <person name="Labrenz M."/>
            <person name="Spormann A.M."/>
            <person name="Op den Camp H."/>
            <person name="Overmann J."/>
            <person name="Amann R."/>
            <person name="Jetten M.S.M."/>
            <person name="Mascher T."/>
            <person name="Medema M.H."/>
            <person name="Devos D.P."/>
            <person name="Kaster A.-K."/>
            <person name="Ovreas L."/>
            <person name="Rohde M."/>
            <person name="Galperin M.Y."/>
            <person name="Jogler C."/>
        </authorList>
    </citation>
    <scope>NUCLEOTIDE SEQUENCE [LARGE SCALE GENOMIC DNA]</scope>
    <source>
        <strain evidence="10 11">Mal33</strain>
    </source>
</reference>
<dbReference type="NCBIfam" id="NF001453">
    <property type="entry name" value="PRK00312.1"/>
    <property type="match status" value="1"/>
</dbReference>
<keyword evidence="11" id="KW-1185">Reference proteome</keyword>